<dbReference type="GO" id="GO:0005829">
    <property type="term" value="C:cytosol"/>
    <property type="evidence" value="ECO:0007669"/>
    <property type="project" value="TreeGrafter"/>
</dbReference>
<dbReference type="CDD" id="cd00515">
    <property type="entry name" value="HAM1"/>
    <property type="match status" value="1"/>
</dbReference>
<comment type="catalytic activity">
    <reaction evidence="9 10">
        <text>XTP + H2O = XMP + diphosphate + H(+)</text>
        <dbReference type="Rhea" id="RHEA:28610"/>
        <dbReference type="ChEBI" id="CHEBI:15377"/>
        <dbReference type="ChEBI" id="CHEBI:15378"/>
        <dbReference type="ChEBI" id="CHEBI:33019"/>
        <dbReference type="ChEBI" id="CHEBI:57464"/>
        <dbReference type="ChEBI" id="CHEBI:61314"/>
        <dbReference type="EC" id="3.6.1.66"/>
    </reaction>
</comment>
<keyword evidence="14" id="KW-1185">Reference proteome</keyword>
<dbReference type="GO" id="GO:0036222">
    <property type="term" value="F:XTP diphosphatase activity"/>
    <property type="evidence" value="ECO:0007669"/>
    <property type="project" value="UniProtKB-UniRule"/>
</dbReference>
<evidence type="ECO:0000256" key="12">
    <source>
        <dbReference type="SAM" id="Coils"/>
    </source>
</evidence>
<keyword evidence="5 10" id="KW-0378">Hydrolase</keyword>
<feature type="binding site" evidence="10">
    <location>
        <begin position="176"/>
        <end position="177"/>
    </location>
    <ligand>
        <name>substrate</name>
    </ligand>
</feature>
<evidence type="ECO:0000256" key="1">
    <source>
        <dbReference type="ARBA" id="ARBA00008023"/>
    </source>
</evidence>
<dbReference type="GO" id="GO:0035870">
    <property type="term" value="F:dITP diphosphatase activity"/>
    <property type="evidence" value="ECO:0007669"/>
    <property type="project" value="UniProtKB-UniRule"/>
</dbReference>
<accession>A0A507ZRD4</accession>
<sequence>MKLVFATHNQNKLKEIKVMLPEHIELLSLNDIGCTEEIEETGETIEQNAALKAQYVKDTYGYNCFADDTGLEVESLNNAPGVYSARYAGAEKNDEKNLQKLLEELKDKSNRNARFKTVIALTINEQNNLFTGICAGQITKQKSGSSGFGYDPVFKPKGYTKTFAEMSLTEKATISHRGKAVKQLVDYLKQ</sequence>
<dbReference type="Gene3D" id="3.90.950.10">
    <property type="match status" value="1"/>
</dbReference>
<dbReference type="PANTHER" id="PTHR11067">
    <property type="entry name" value="INOSINE TRIPHOSPHATE PYROPHOSPHATASE/HAM1 PROTEIN"/>
    <property type="match status" value="1"/>
</dbReference>
<comment type="catalytic activity">
    <reaction evidence="10">
        <text>ITP + H2O = IMP + diphosphate + H(+)</text>
        <dbReference type="Rhea" id="RHEA:29399"/>
        <dbReference type="ChEBI" id="CHEBI:15377"/>
        <dbReference type="ChEBI" id="CHEBI:15378"/>
        <dbReference type="ChEBI" id="CHEBI:33019"/>
        <dbReference type="ChEBI" id="CHEBI:58053"/>
        <dbReference type="ChEBI" id="CHEBI:61402"/>
        <dbReference type="EC" id="3.6.1.66"/>
    </reaction>
</comment>
<dbReference type="HAMAP" id="MF_01405">
    <property type="entry name" value="Non_canon_purine_NTPase"/>
    <property type="match status" value="1"/>
</dbReference>
<evidence type="ECO:0000256" key="8">
    <source>
        <dbReference type="ARBA" id="ARBA00051875"/>
    </source>
</evidence>
<dbReference type="EC" id="3.6.1.66" evidence="10"/>
<evidence type="ECO:0000256" key="3">
    <source>
        <dbReference type="ARBA" id="ARBA00022723"/>
    </source>
</evidence>
<dbReference type="SUPFAM" id="SSF52972">
    <property type="entry name" value="ITPase-like"/>
    <property type="match status" value="1"/>
</dbReference>
<evidence type="ECO:0000256" key="4">
    <source>
        <dbReference type="ARBA" id="ARBA00022741"/>
    </source>
</evidence>
<keyword evidence="6 10" id="KW-0460">Magnesium</keyword>
<evidence type="ECO:0000256" key="5">
    <source>
        <dbReference type="ARBA" id="ARBA00022801"/>
    </source>
</evidence>
<feature type="binding site" evidence="10">
    <location>
        <begin position="7"/>
        <end position="12"/>
    </location>
    <ligand>
        <name>substrate</name>
    </ligand>
</feature>
<protein>
    <recommendedName>
        <fullName evidence="10">dITP/XTP pyrophosphatase</fullName>
        <ecNumber evidence="10">3.6.1.66</ecNumber>
    </recommendedName>
    <alternativeName>
        <fullName evidence="10">Non-canonical purine NTP pyrophosphatase</fullName>
    </alternativeName>
    <alternativeName>
        <fullName evidence="10">Non-standard purine NTP pyrophosphatase</fullName>
    </alternativeName>
    <alternativeName>
        <fullName evidence="10">Nucleoside-triphosphate diphosphatase</fullName>
    </alternativeName>
    <alternativeName>
        <fullName evidence="10">Nucleoside-triphosphate pyrophosphatase</fullName>
        <shortName evidence="10">NTPase</shortName>
    </alternativeName>
</protein>
<dbReference type="PANTHER" id="PTHR11067:SF9">
    <property type="entry name" value="INOSINE TRIPHOSPHATE PYROPHOSPHATASE"/>
    <property type="match status" value="1"/>
</dbReference>
<evidence type="ECO:0000256" key="2">
    <source>
        <dbReference type="ARBA" id="ARBA00011738"/>
    </source>
</evidence>
<dbReference type="Proteomes" id="UP000317169">
    <property type="component" value="Unassembled WGS sequence"/>
</dbReference>
<dbReference type="InterPro" id="IPR002637">
    <property type="entry name" value="RdgB/HAM1"/>
</dbReference>
<evidence type="ECO:0000256" key="10">
    <source>
        <dbReference type="HAMAP-Rule" id="MF_01405"/>
    </source>
</evidence>
<name>A0A507ZRD4_9FLAO</name>
<evidence type="ECO:0000256" key="11">
    <source>
        <dbReference type="RuleBase" id="RU003781"/>
    </source>
</evidence>
<evidence type="ECO:0000256" key="7">
    <source>
        <dbReference type="ARBA" id="ARBA00023080"/>
    </source>
</evidence>
<reference evidence="13 14" key="1">
    <citation type="submission" date="2019-06" db="EMBL/GenBank/DDBJ databases">
        <title>Flavibacter putida gen. nov., sp. nov., a novel marine bacterium of the family Flavobacteriaceae isolated from coastal seawater.</title>
        <authorList>
            <person name="Feng X."/>
        </authorList>
    </citation>
    <scope>NUCLEOTIDE SEQUENCE [LARGE SCALE GENOMIC DNA]</scope>
    <source>
        <strain evidence="13 14">PLHSN227</strain>
    </source>
</reference>
<comment type="caution">
    <text evidence="13">The sequence shown here is derived from an EMBL/GenBank/DDBJ whole genome shotgun (WGS) entry which is preliminary data.</text>
</comment>
<dbReference type="GO" id="GO:0009117">
    <property type="term" value="P:nucleotide metabolic process"/>
    <property type="evidence" value="ECO:0007669"/>
    <property type="project" value="UniProtKB-KW"/>
</dbReference>
<comment type="catalytic activity">
    <reaction evidence="8 10">
        <text>dITP + H2O = dIMP + diphosphate + H(+)</text>
        <dbReference type="Rhea" id="RHEA:28342"/>
        <dbReference type="ChEBI" id="CHEBI:15377"/>
        <dbReference type="ChEBI" id="CHEBI:15378"/>
        <dbReference type="ChEBI" id="CHEBI:33019"/>
        <dbReference type="ChEBI" id="CHEBI:61194"/>
        <dbReference type="ChEBI" id="CHEBI:61382"/>
        <dbReference type="EC" id="3.6.1.66"/>
    </reaction>
</comment>
<feature type="binding site" evidence="10">
    <location>
        <begin position="148"/>
        <end position="151"/>
    </location>
    <ligand>
        <name>substrate</name>
    </ligand>
</feature>
<evidence type="ECO:0000313" key="13">
    <source>
        <dbReference type="EMBL" id="TQD39111.1"/>
    </source>
</evidence>
<feature type="active site" description="Proton acceptor" evidence="10">
    <location>
        <position position="68"/>
    </location>
</feature>
<organism evidence="13 14">
    <name type="scientific">Haloflavibacter putidus</name>
    <dbReference type="NCBI Taxonomy" id="2576776"/>
    <lineage>
        <taxon>Bacteria</taxon>
        <taxon>Pseudomonadati</taxon>
        <taxon>Bacteroidota</taxon>
        <taxon>Flavobacteriia</taxon>
        <taxon>Flavobacteriales</taxon>
        <taxon>Flavobacteriaceae</taxon>
        <taxon>Haloflavibacter</taxon>
    </lineage>
</organism>
<evidence type="ECO:0000256" key="6">
    <source>
        <dbReference type="ARBA" id="ARBA00022842"/>
    </source>
</evidence>
<gene>
    <name evidence="13" type="ORF">FKR84_06875</name>
</gene>
<feature type="binding site" evidence="10">
    <location>
        <position position="68"/>
    </location>
    <ligand>
        <name>Mg(2+)</name>
        <dbReference type="ChEBI" id="CHEBI:18420"/>
    </ligand>
</feature>
<dbReference type="GO" id="GO:0017111">
    <property type="term" value="F:ribonucleoside triphosphate phosphatase activity"/>
    <property type="evidence" value="ECO:0007669"/>
    <property type="project" value="InterPro"/>
</dbReference>
<comment type="subunit">
    <text evidence="2 10">Homodimer.</text>
</comment>
<feature type="binding site" evidence="10">
    <location>
        <position position="39"/>
    </location>
    <ligand>
        <name>Mg(2+)</name>
        <dbReference type="ChEBI" id="CHEBI:18420"/>
    </ligand>
</feature>
<dbReference type="EMBL" id="VIAR01000005">
    <property type="protein sequence ID" value="TQD39111.1"/>
    <property type="molecule type" value="Genomic_DNA"/>
</dbReference>
<dbReference type="NCBIfam" id="TIGR00042">
    <property type="entry name" value="RdgB/HAM1 family non-canonical purine NTP pyrophosphatase"/>
    <property type="match status" value="1"/>
</dbReference>
<feature type="coiled-coil region" evidence="12">
    <location>
        <begin position="88"/>
        <end position="118"/>
    </location>
</feature>
<comment type="function">
    <text evidence="10">Pyrophosphatase that catalyzes the hydrolysis of nucleoside triphosphates to their monophosphate derivatives, with a high preference for the non-canonical purine nucleotides XTP (xanthosine triphosphate), dITP (deoxyinosine triphosphate) and ITP. Seems to function as a house-cleaning enzyme that removes non-canonical purine nucleotides from the nucleotide pool, thus preventing their incorporation into DNA/RNA and avoiding chromosomal lesions.</text>
</comment>
<dbReference type="GO" id="GO:0009146">
    <property type="term" value="P:purine nucleoside triphosphate catabolic process"/>
    <property type="evidence" value="ECO:0007669"/>
    <property type="project" value="UniProtKB-UniRule"/>
</dbReference>
<dbReference type="AlphaFoldDB" id="A0A507ZRD4"/>
<dbReference type="GO" id="GO:0000166">
    <property type="term" value="F:nucleotide binding"/>
    <property type="evidence" value="ECO:0007669"/>
    <property type="project" value="UniProtKB-KW"/>
</dbReference>
<dbReference type="FunFam" id="3.90.950.10:FF:000001">
    <property type="entry name" value="dITP/XTP pyrophosphatase"/>
    <property type="match status" value="1"/>
</dbReference>
<evidence type="ECO:0000313" key="14">
    <source>
        <dbReference type="Proteomes" id="UP000317169"/>
    </source>
</evidence>
<comment type="cofactor">
    <cofactor evidence="10">
        <name>Mg(2+)</name>
        <dbReference type="ChEBI" id="CHEBI:18420"/>
    </cofactor>
    <text evidence="10">Binds 1 Mg(2+) ion per subunit.</text>
</comment>
<keyword evidence="12" id="KW-0175">Coiled coil</keyword>
<comment type="similarity">
    <text evidence="1 10 11">Belongs to the HAM1 NTPase family.</text>
</comment>
<evidence type="ECO:0000256" key="9">
    <source>
        <dbReference type="ARBA" id="ARBA00052017"/>
    </source>
</evidence>
<dbReference type="GO" id="GO:0046872">
    <property type="term" value="F:metal ion binding"/>
    <property type="evidence" value="ECO:0007669"/>
    <property type="project" value="UniProtKB-KW"/>
</dbReference>
<feature type="binding site" evidence="10">
    <location>
        <position position="69"/>
    </location>
    <ligand>
        <name>substrate</name>
    </ligand>
</feature>
<keyword evidence="4 10" id="KW-0547">Nucleotide-binding</keyword>
<dbReference type="NCBIfam" id="NF011398">
    <property type="entry name" value="PRK14823.1"/>
    <property type="match status" value="1"/>
</dbReference>
<dbReference type="RefSeq" id="WP_141421560.1">
    <property type="nucleotide sequence ID" value="NZ_VIAR01000005.1"/>
</dbReference>
<proteinExistence type="inferred from homology"/>
<dbReference type="InterPro" id="IPR029001">
    <property type="entry name" value="ITPase-like_fam"/>
</dbReference>
<dbReference type="OrthoDB" id="9807456at2"/>
<dbReference type="GO" id="GO:0036220">
    <property type="term" value="F:ITP diphosphatase activity"/>
    <property type="evidence" value="ECO:0007669"/>
    <property type="project" value="UniProtKB-UniRule"/>
</dbReference>
<keyword evidence="7 10" id="KW-0546">Nucleotide metabolism</keyword>
<feature type="binding site" evidence="10">
    <location>
        <position position="171"/>
    </location>
    <ligand>
        <name>substrate</name>
    </ligand>
</feature>
<keyword evidence="3 10" id="KW-0479">Metal-binding</keyword>
<dbReference type="Pfam" id="PF01725">
    <property type="entry name" value="Ham1p_like"/>
    <property type="match status" value="1"/>
</dbReference>
<dbReference type="InterPro" id="IPR020922">
    <property type="entry name" value="dITP/XTP_pyrophosphatase"/>
</dbReference>